<protein>
    <recommendedName>
        <fullName evidence="1">DUF3615 domain-containing protein</fullName>
    </recommendedName>
</protein>
<accession>A0A8T0TVB1</accession>
<reference evidence="2" key="1">
    <citation type="submission" date="2020-05" db="EMBL/GenBank/DDBJ databases">
        <title>WGS assembly of Panicum virgatum.</title>
        <authorList>
            <person name="Lovell J.T."/>
            <person name="Jenkins J."/>
            <person name="Shu S."/>
            <person name="Juenger T.E."/>
            <person name="Schmutz J."/>
        </authorList>
    </citation>
    <scope>NUCLEOTIDE SEQUENCE</scope>
    <source>
        <strain evidence="2">AP13</strain>
    </source>
</reference>
<dbReference type="InterPro" id="IPR022059">
    <property type="entry name" value="DUF3615"/>
</dbReference>
<name>A0A8T0TVB1_PANVG</name>
<gene>
    <name evidence="2" type="ORF">PVAP13_4KG304905</name>
</gene>
<comment type="caution">
    <text evidence="2">The sequence shown here is derived from an EMBL/GenBank/DDBJ whole genome shotgun (WGS) entry which is preliminary data.</text>
</comment>
<proteinExistence type="predicted"/>
<evidence type="ECO:0000313" key="2">
    <source>
        <dbReference type="EMBL" id="KAG2612756.1"/>
    </source>
</evidence>
<dbReference type="PANTHER" id="PTHR34710">
    <property type="entry name" value="OS03G0834100 PROTEIN"/>
    <property type="match status" value="1"/>
</dbReference>
<dbReference type="EMBL" id="CM029043">
    <property type="protein sequence ID" value="KAG2612756.1"/>
    <property type="molecule type" value="Genomic_DNA"/>
</dbReference>
<keyword evidence="3" id="KW-1185">Reference proteome</keyword>
<dbReference type="Proteomes" id="UP000823388">
    <property type="component" value="Chromosome 4K"/>
</dbReference>
<dbReference type="AlphaFoldDB" id="A0A8T0TVB1"/>
<evidence type="ECO:0000313" key="3">
    <source>
        <dbReference type="Proteomes" id="UP000823388"/>
    </source>
</evidence>
<dbReference type="PANTHER" id="PTHR34710:SF22">
    <property type="match status" value="1"/>
</dbReference>
<sequence>MEAFKLIQEKEPNLYQSIKFAESSVEHHNNDPNNEVKYKLIKAMESRYMFESDSAYGHVSFMARPMKDGSKEQLFFA</sequence>
<organism evidence="2 3">
    <name type="scientific">Panicum virgatum</name>
    <name type="common">Blackwell switchgrass</name>
    <dbReference type="NCBI Taxonomy" id="38727"/>
    <lineage>
        <taxon>Eukaryota</taxon>
        <taxon>Viridiplantae</taxon>
        <taxon>Streptophyta</taxon>
        <taxon>Embryophyta</taxon>
        <taxon>Tracheophyta</taxon>
        <taxon>Spermatophyta</taxon>
        <taxon>Magnoliopsida</taxon>
        <taxon>Liliopsida</taxon>
        <taxon>Poales</taxon>
        <taxon>Poaceae</taxon>
        <taxon>PACMAD clade</taxon>
        <taxon>Panicoideae</taxon>
        <taxon>Panicodae</taxon>
        <taxon>Paniceae</taxon>
        <taxon>Panicinae</taxon>
        <taxon>Panicum</taxon>
        <taxon>Panicum sect. Hiantes</taxon>
    </lineage>
</organism>
<evidence type="ECO:0000259" key="1">
    <source>
        <dbReference type="Pfam" id="PF12274"/>
    </source>
</evidence>
<feature type="domain" description="DUF3615" evidence="1">
    <location>
        <begin position="22"/>
        <end position="77"/>
    </location>
</feature>
<dbReference type="Pfam" id="PF12274">
    <property type="entry name" value="DUF3615"/>
    <property type="match status" value="1"/>
</dbReference>